<proteinExistence type="predicted"/>
<dbReference type="OrthoDB" id="7030268at2"/>
<dbReference type="Proteomes" id="UP000093104">
    <property type="component" value="Unassembled WGS sequence"/>
</dbReference>
<comment type="caution">
    <text evidence="1">The sequence shown here is derived from an EMBL/GenBank/DDBJ whole genome shotgun (WGS) entry which is preliminary data.</text>
</comment>
<dbReference type="InterPro" id="IPR007420">
    <property type="entry name" value="DUF465"/>
</dbReference>
<reference evidence="1 2" key="1">
    <citation type="submission" date="2015-07" db="EMBL/GenBank/DDBJ databases">
        <title>Draft genome sequence of a diazotrophic, plant growth-promoting rhizobacterium of the Pseudomonas syringae complex.</title>
        <authorList>
            <person name="Patten C.L."/>
            <person name="Jeong H."/>
        </authorList>
    </citation>
    <scope>NUCLEOTIDE SEQUENCE [LARGE SCALE GENOMIC DNA]</scope>
    <source>
        <strain evidence="1 2">GR12-2</strain>
    </source>
</reference>
<name>A0A1C7Z985_PSESX</name>
<dbReference type="RefSeq" id="WP_065831950.1">
    <property type="nucleotide sequence ID" value="NZ_LGSI01000015.1"/>
</dbReference>
<evidence type="ECO:0000313" key="2">
    <source>
        <dbReference type="Proteomes" id="UP000093104"/>
    </source>
</evidence>
<dbReference type="InterPro" id="IPR038444">
    <property type="entry name" value="DUF465_sf"/>
</dbReference>
<evidence type="ECO:0008006" key="3">
    <source>
        <dbReference type="Google" id="ProtNLM"/>
    </source>
</evidence>
<dbReference type="PATRIC" id="fig|317.243.peg.5607"/>
<dbReference type="Gene3D" id="6.10.280.50">
    <property type="match status" value="1"/>
</dbReference>
<accession>A0A1C7Z985</accession>
<dbReference type="AlphaFoldDB" id="A0A1C7Z985"/>
<sequence>MPVKHDLYKDLGLTREQVAERTKTDGKLNKLLIDYSQIDTGVLDAESGSAGNISDDQLKKLKEKRLEIKDKIVQQLTSPK</sequence>
<evidence type="ECO:0000313" key="1">
    <source>
        <dbReference type="EMBL" id="OCR26403.1"/>
    </source>
</evidence>
<dbReference type="EMBL" id="LGSI01000015">
    <property type="protein sequence ID" value="OCR26403.1"/>
    <property type="molecule type" value="Genomic_DNA"/>
</dbReference>
<organism evidence="1 2">
    <name type="scientific">Pseudomonas syringae</name>
    <dbReference type="NCBI Taxonomy" id="317"/>
    <lineage>
        <taxon>Bacteria</taxon>
        <taxon>Pseudomonadati</taxon>
        <taxon>Pseudomonadota</taxon>
        <taxon>Gammaproteobacteria</taxon>
        <taxon>Pseudomonadales</taxon>
        <taxon>Pseudomonadaceae</taxon>
        <taxon>Pseudomonas</taxon>
    </lineage>
</organism>
<gene>
    <name evidence="1" type="ORF">AFK24_03695</name>
</gene>
<protein>
    <recommendedName>
        <fullName evidence="3">DUF465 domain-containing protein</fullName>
    </recommendedName>
</protein>
<dbReference type="Pfam" id="PF04325">
    <property type="entry name" value="DUF465"/>
    <property type="match status" value="1"/>
</dbReference>